<accession>A0AC35TFJ7</accession>
<dbReference type="Proteomes" id="UP000095286">
    <property type="component" value="Unplaced"/>
</dbReference>
<name>A0AC35TFJ7_9BILA</name>
<reference evidence="2" key="1">
    <citation type="submission" date="2016-11" db="UniProtKB">
        <authorList>
            <consortium name="WormBaseParasite"/>
        </authorList>
    </citation>
    <scope>IDENTIFICATION</scope>
    <source>
        <strain evidence="2">KR3021</strain>
    </source>
</reference>
<evidence type="ECO:0000313" key="1">
    <source>
        <dbReference type="Proteomes" id="UP000095286"/>
    </source>
</evidence>
<dbReference type="WBParaSite" id="RSKR_0000001900.1">
    <property type="protein sequence ID" value="RSKR_0000001900.1"/>
    <property type="gene ID" value="RSKR_0000001900"/>
</dbReference>
<sequence>MMPTLTDTAPATPVTLPDNMSRISMKPRTTDTAPATPINSRQMPEYNSRTITKPMGGGQRILQTVSTDPTDQKHIPTRVNRNPPTPIGPLGPQLTREELEARLLIILNTMPPCEFVDATLKLMREEAEKIVTPIISEFNIVCNLNLATAAQFDEMSETILRGNVLVEKKCGDEKEVVTQGMINAAMAKYDELQKKIEVYKKINNQGNALIESERKNGHELVKVINKYKEHKAAIEAHINYISHYYTDCKAACKDVVSETDQQIAFIAAETSNNLFTLNAQNKKNDLMISDLTAQIEQAEDQGRRLNEIIDTLIARSDSYGNESNA</sequence>
<evidence type="ECO:0000313" key="2">
    <source>
        <dbReference type="WBParaSite" id="RSKR_0000001900.1"/>
    </source>
</evidence>
<protein>
    <submittedName>
        <fullName evidence="2">Uncharacterized protein</fullName>
    </submittedName>
</protein>
<proteinExistence type="predicted"/>
<organism evidence="1 2">
    <name type="scientific">Rhabditophanes sp. KR3021</name>
    <dbReference type="NCBI Taxonomy" id="114890"/>
    <lineage>
        <taxon>Eukaryota</taxon>
        <taxon>Metazoa</taxon>
        <taxon>Ecdysozoa</taxon>
        <taxon>Nematoda</taxon>
        <taxon>Chromadorea</taxon>
        <taxon>Rhabditida</taxon>
        <taxon>Tylenchina</taxon>
        <taxon>Panagrolaimomorpha</taxon>
        <taxon>Strongyloidoidea</taxon>
        <taxon>Alloionematidae</taxon>
        <taxon>Rhabditophanes</taxon>
    </lineage>
</organism>